<reference evidence="1 2" key="1">
    <citation type="submission" date="2020-04" db="EMBL/GenBank/DDBJ databases">
        <authorList>
            <person name="Hitch T.C.A."/>
            <person name="Wylensek D."/>
            <person name="Clavel T."/>
        </authorList>
    </citation>
    <scope>NUCLEOTIDE SEQUENCE [LARGE SCALE GENOMIC DNA]</scope>
    <source>
        <strain evidence="1 2">Med78_4-601-WT-2</strain>
    </source>
</reference>
<dbReference type="Pfam" id="PF20536">
    <property type="entry name" value="DUF6751"/>
    <property type="match status" value="1"/>
</dbReference>
<proteinExistence type="predicted"/>
<protein>
    <submittedName>
        <fullName evidence="1">Uncharacterized protein</fullName>
    </submittedName>
</protein>
<evidence type="ECO:0000313" key="2">
    <source>
        <dbReference type="Proteomes" id="UP000573963"/>
    </source>
</evidence>
<organism evidence="1 2">
    <name type="scientific">Paraclostridium bifermentans</name>
    <name type="common">Clostridium bifermentans</name>
    <dbReference type="NCBI Taxonomy" id="1490"/>
    <lineage>
        <taxon>Bacteria</taxon>
        <taxon>Bacillati</taxon>
        <taxon>Bacillota</taxon>
        <taxon>Clostridia</taxon>
        <taxon>Peptostreptococcales</taxon>
        <taxon>Peptostreptococcaceae</taxon>
        <taxon>Paraclostridium</taxon>
    </lineage>
</organism>
<name>A0AA44DJP6_PARBF</name>
<evidence type="ECO:0000313" key="1">
    <source>
        <dbReference type="EMBL" id="NME08990.1"/>
    </source>
</evidence>
<dbReference type="RefSeq" id="WP_168931563.1">
    <property type="nucleotide sequence ID" value="NZ_JABAFD010000002.1"/>
</dbReference>
<sequence>MANMTLFNSIYNKETERTEYVRTYLYDIDWQGEQAITVSDKGLLSADKITCFIPFRVKSELNKEYIYPGEFNRLNIDEAKNFYTFKKGDFIVEDLIDFELSLYEKGKQIKDLERIATVGTIVSVIKNDFGSEYLRHWEVGAK</sequence>
<comment type="caution">
    <text evidence="1">The sequence shown here is derived from an EMBL/GenBank/DDBJ whole genome shotgun (WGS) entry which is preliminary data.</text>
</comment>
<dbReference type="AlphaFoldDB" id="A0AA44DJP6"/>
<gene>
    <name evidence="1" type="ORF">HF875_05630</name>
</gene>
<accession>A0AA44DJP6</accession>
<dbReference type="InterPro" id="IPR046639">
    <property type="entry name" value="DUF6751"/>
</dbReference>
<dbReference type="Proteomes" id="UP000573963">
    <property type="component" value="Unassembled WGS sequence"/>
</dbReference>
<dbReference type="EMBL" id="JABAFD010000002">
    <property type="protein sequence ID" value="NME08990.1"/>
    <property type="molecule type" value="Genomic_DNA"/>
</dbReference>